<proteinExistence type="predicted"/>
<feature type="chain" id="PRO_5030780345" evidence="2">
    <location>
        <begin position="30"/>
        <end position="218"/>
    </location>
</feature>
<dbReference type="EMBL" id="JACHMH010000001">
    <property type="protein sequence ID" value="MBB4676821.1"/>
    <property type="molecule type" value="Genomic_DNA"/>
</dbReference>
<name>A0A7W7FS87_9PSEU</name>
<feature type="signal peptide" evidence="2">
    <location>
        <begin position="1"/>
        <end position="29"/>
    </location>
</feature>
<protein>
    <submittedName>
        <fullName evidence="4">LasA protease</fullName>
        <ecNumber evidence="4">3.4.24.-</ecNumber>
    </submittedName>
</protein>
<dbReference type="GO" id="GO:0006508">
    <property type="term" value="P:proteolysis"/>
    <property type="evidence" value="ECO:0007669"/>
    <property type="project" value="UniProtKB-KW"/>
</dbReference>
<dbReference type="InterPro" id="IPR016047">
    <property type="entry name" value="M23ase_b-sheet_dom"/>
</dbReference>
<dbReference type="AlphaFoldDB" id="A0A7W7FS87"/>
<dbReference type="Proteomes" id="UP000533598">
    <property type="component" value="Unassembled WGS sequence"/>
</dbReference>
<dbReference type="GO" id="GO:0004222">
    <property type="term" value="F:metalloendopeptidase activity"/>
    <property type="evidence" value="ECO:0007669"/>
    <property type="project" value="TreeGrafter"/>
</dbReference>
<accession>A0A7W7FS87</accession>
<evidence type="ECO:0000259" key="3">
    <source>
        <dbReference type="Pfam" id="PF01551"/>
    </source>
</evidence>
<dbReference type="InterPro" id="IPR050570">
    <property type="entry name" value="Cell_wall_metabolism_enzyme"/>
</dbReference>
<evidence type="ECO:0000313" key="5">
    <source>
        <dbReference type="Proteomes" id="UP000533598"/>
    </source>
</evidence>
<reference evidence="4 5" key="1">
    <citation type="submission" date="2020-08" db="EMBL/GenBank/DDBJ databases">
        <title>Sequencing the genomes of 1000 actinobacteria strains.</title>
        <authorList>
            <person name="Klenk H.-P."/>
        </authorList>
    </citation>
    <scope>NUCLEOTIDE SEQUENCE [LARGE SCALE GENOMIC DNA]</scope>
    <source>
        <strain evidence="4 5">DSM 44230</strain>
    </source>
</reference>
<dbReference type="Gene3D" id="2.70.70.10">
    <property type="entry name" value="Glucose Permease (Domain IIA)"/>
    <property type="match status" value="1"/>
</dbReference>
<keyword evidence="5" id="KW-1185">Reference proteome</keyword>
<dbReference type="PANTHER" id="PTHR21666:SF289">
    <property type="entry name" value="L-ALA--D-GLU ENDOPEPTIDASE"/>
    <property type="match status" value="1"/>
</dbReference>
<dbReference type="PANTHER" id="PTHR21666">
    <property type="entry name" value="PEPTIDASE-RELATED"/>
    <property type="match status" value="1"/>
</dbReference>
<evidence type="ECO:0000256" key="2">
    <source>
        <dbReference type="SAM" id="SignalP"/>
    </source>
</evidence>
<keyword evidence="1 2" id="KW-0732">Signal</keyword>
<organism evidence="4 5">
    <name type="scientific">Crossiella cryophila</name>
    <dbReference type="NCBI Taxonomy" id="43355"/>
    <lineage>
        <taxon>Bacteria</taxon>
        <taxon>Bacillati</taxon>
        <taxon>Actinomycetota</taxon>
        <taxon>Actinomycetes</taxon>
        <taxon>Pseudonocardiales</taxon>
        <taxon>Pseudonocardiaceae</taxon>
        <taxon>Crossiella</taxon>
    </lineage>
</organism>
<gene>
    <name evidence="4" type="ORF">HNR67_002939</name>
</gene>
<dbReference type="RefSeq" id="WP_185002595.1">
    <property type="nucleotide sequence ID" value="NZ_BAAAUI010000012.1"/>
</dbReference>
<comment type="caution">
    <text evidence="4">The sequence shown here is derived from an EMBL/GenBank/DDBJ whole genome shotgun (WGS) entry which is preliminary data.</text>
</comment>
<feature type="domain" description="M23ase beta-sheet core" evidence="3">
    <location>
        <begin position="63"/>
        <end position="149"/>
    </location>
</feature>
<dbReference type="SUPFAM" id="SSF51261">
    <property type="entry name" value="Duplicated hybrid motif"/>
    <property type="match status" value="1"/>
</dbReference>
<dbReference type="CDD" id="cd12797">
    <property type="entry name" value="M23_peptidase"/>
    <property type="match status" value="1"/>
</dbReference>
<evidence type="ECO:0000256" key="1">
    <source>
        <dbReference type="ARBA" id="ARBA00022729"/>
    </source>
</evidence>
<dbReference type="Pfam" id="PF01551">
    <property type="entry name" value="Peptidase_M23"/>
    <property type="match status" value="1"/>
</dbReference>
<keyword evidence="4" id="KW-0645">Protease</keyword>
<dbReference type="InterPro" id="IPR011055">
    <property type="entry name" value="Dup_hybrid_motif"/>
</dbReference>
<dbReference type="EC" id="3.4.24.-" evidence="4"/>
<evidence type="ECO:0000313" key="4">
    <source>
        <dbReference type="EMBL" id="MBB4676821.1"/>
    </source>
</evidence>
<sequence>MSGNRRSTWLLAAAALLSGGLLLAPVAVAAPVADPVLGLPFATGQQTYSAGVHSDNGQSGVKNAIDFSPSDGIARSAAAGTVRMQSCSGGDWVTVDHSDGWRTGYYHLEDIQVQDGQEVAAGTPLGRTGNALPCGGSSSGAHVHFTLWQLNAAPSTAADWSGLSYEEVSTRVAAEVGVPVDGKVFGAWRIRAGAQQYSGRAERVSDGFSVTLPGRFRV</sequence>
<keyword evidence="4" id="KW-0378">Hydrolase</keyword>